<dbReference type="InterPro" id="IPR000742">
    <property type="entry name" value="EGF"/>
</dbReference>
<name>A0A8B7NFN8_HYAAZ</name>
<dbReference type="KEGG" id="hazt:108669440"/>
<sequence length="474" mass="52581">MHPETKMTSSPIMGASPRSSKHSHRRRHNRRLSNCVNVQQEVIDNRSNCTEKPEHYPSHILSSLRSVVPSCEDVAVSKCHQCSSHKSSNINNGHIRETGDPSSKHRCFGATISIDQKWFPVSSFSSTQLCSFCNGSENCLASNNQVGLVQRLYNNASQRLRLSRSSRSESNLCCQASDSRGNGSFSYNVIEKLEKSLNMVLWSLKYPFTDGLRRSILTNSSSCREQREPNCSSVALKPDESLAHSDRLQGDREIINPFPKNQMSDRSTVIVHPCANNSVLSNKTDSKDSRQKLPIAKAQNFVEPSPCREGSSSPRNTGAAKWGPSVLRRTPWFSFWMSLPFFLVLIAASLPNLAEGCSSRSTPRPRPLSPTLRPNITFQTYACPPAYAAWYCLNGATCFTVKIAESILYNCECADGYMGQRCEYKDLDGSYLPTGDKVLLETASIAGGAALVIILVFFGIFSAFALKNKRSQHK</sequence>
<dbReference type="Pfam" id="PF00008">
    <property type="entry name" value="EGF"/>
    <property type="match status" value="1"/>
</dbReference>
<evidence type="ECO:0000256" key="3">
    <source>
        <dbReference type="SAM" id="Phobius"/>
    </source>
</evidence>
<dbReference type="SUPFAM" id="SSF57196">
    <property type="entry name" value="EGF/Laminin"/>
    <property type="match status" value="1"/>
</dbReference>
<dbReference type="RefSeq" id="XP_018012256.1">
    <property type="nucleotide sequence ID" value="XM_018156767.2"/>
</dbReference>
<dbReference type="InterPro" id="IPR043403">
    <property type="entry name" value="Gurken/Spitz"/>
</dbReference>
<evidence type="ECO:0000313" key="5">
    <source>
        <dbReference type="Proteomes" id="UP000694843"/>
    </source>
</evidence>
<organism evidence="5 6">
    <name type="scientific">Hyalella azteca</name>
    <name type="common">Amphipod</name>
    <dbReference type="NCBI Taxonomy" id="294128"/>
    <lineage>
        <taxon>Eukaryota</taxon>
        <taxon>Metazoa</taxon>
        <taxon>Ecdysozoa</taxon>
        <taxon>Arthropoda</taxon>
        <taxon>Crustacea</taxon>
        <taxon>Multicrustacea</taxon>
        <taxon>Malacostraca</taxon>
        <taxon>Eumalacostraca</taxon>
        <taxon>Peracarida</taxon>
        <taxon>Amphipoda</taxon>
        <taxon>Senticaudata</taxon>
        <taxon>Talitrida</taxon>
        <taxon>Talitroidea</taxon>
        <taxon>Hyalellidae</taxon>
        <taxon>Hyalella</taxon>
    </lineage>
</organism>
<feature type="domain" description="EGF-like" evidence="4">
    <location>
        <begin position="379"/>
        <end position="423"/>
    </location>
</feature>
<dbReference type="PANTHER" id="PTHR12332">
    <property type="entry name" value="KEREN-RELATED"/>
    <property type="match status" value="1"/>
</dbReference>
<dbReference type="GeneID" id="108669440"/>
<dbReference type="Proteomes" id="UP000694843">
    <property type="component" value="Unplaced"/>
</dbReference>
<dbReference type="CDD" id="cd00054">
    <property type="entry name" value="EGF_CA"/>
    <property type="match status" value="1"/>
</dbReference>
<feature type="disulfide bond" evidence="1">
    <location>
        <begin position="413"/>
        <end position="422"/>
    </location>
</feature>
<dbReference type="GO" id="GO:0005154">
    <property type="term" value="F:epidermal growth factor receptor binding"/>
    <property type="evidence" value="ECO:0007669"/>
    <property type="project" value="InterPro"/>
</dbReference>
<evidence type="ECO:0000256" key="1">
    <source>
        <dbReference type="PROSITE-ProRule" id="PRU00076"/>
    </source>
</evidence>
<keyword evidence="1" id="KW-1015">Disulfide bond</keyword>
<dbReference type="GO" id="GO:0048018">
    <property type="term" value="F:receptor ligand activity"/>
    <property type="evidence" value="ECO:0007669"/>
    <property type="project" value="InterPro"/>
</dbReference>
<reference evidence="6" key="1">
    <citation type="submission" date="2025-08" db="UniProtKB">
        <authorList>
            <consortium name="RefSeq"/>
        </authorList>
    </citation>
    <scope>IDENTIFICATION</scope>
    <source>
        <tissue evidence="6">Whole organism</tissue>
    </source>
</reference>
<keyword evidence="5" id="KW-1185">Reference proteome</keyword>
<feature type="transmembrane region" description="Helical" evidence="3">
    <location>
        <begin position="445"/>
        <end position="466"/>
    </location>
</feature>
<dbReference type="PANTHER" id="PTHR12332:SF1">
    <property type="entry name" value="KEREN-RELATED"/>
    <property type="match status" value="1"/>
</dbReference>
<dbReference type="SMART" id="SM00181">
    <property type="entry name" value="EGF"/>
    <property type="match status" value="1"/>
</dbReference>
<feature type="transmembrane region" description="Helical" evidence="3">
    <location>
        <begin position="333"/>
        <end position="354"/>
    </location>
</feature>
<dbReference type="GO" id="GO:0007173">
    <property type="term" value="P:epidermal growth factor receptor signaling pathway"/>
    <property type="evidence" value="ECO:0007669"/>
    <property type="project" value="InterPro"/>
</dbReference>
<gene>
    <name evidence="6" type="primary">LOC108669440</name>
</gene>
<dbReference type="Gene3D" id="2.10.25.10">
    <property type="entry name" value="Laminin"/>
    <property type="match status" value="1"/>
</dbReference>
<dbReference type="PROSITE" id="PS01186">
    <property type="entry name" value="EGF_2"/>
    <property type="match status" value="1"/>
</dbReference>
<feature type="compositionally biased region" description="Basic residues" evidence="2">
    <location>
        <begin position="19"/>
        <end position="31"/>
    </location>
</feature>
<keyword evidence="1" id="KW-0245">EGF-like domain</keyword>
<evidence type="ECO:0000313" key="6">
    <source>
        <dbReference type="RefSeq" id="XP_018012256.1"/>
    </source>
</evidence>
<dbReference type="AlphaFoldDB" id="A0A8B7NFN8"/>
<keyword evidence="3" id="KW-0472">Membrane</keyword>
<keyword evidence="3" id="KW-1133">Transmembrane helix</keyword>
<comment type="caution">
    <text evidence="1">Lacks conserved residue(s) required for the propagation of feature annotation.</text>
</comment>
<evidence type="ECO:0000259" key="4">
    <source>
        <dbReference type="PROSITE" id="PS50026"/>
    </source>
</evidence>
<proteinExistence type="predicted"/>
<accession>A0A8B7NFN8</accession>
<dbReference type="PROSITE" id="PS50026">
    <property type="entry name" value="EGF_3"/>
    <property type="match status" value="1"/>
</dbReference>
<feature type="region of interest" description="Disordered" evidence="2">
    <location>
        <begin position="1"/>
        <end position="34"/>
    </location>
</feature>
<keyword evidence="3" id="KW-0812">Transmembrane</keyword>
<protein>
    <submittedName>
        <fullName evidence="6">Uncharacterized protein LOC108669440</fullName>
    </submittedName>
</protein>
<feature type="compositionally biased region" description="Polar residues" evidence="2">
    <location>
        <begin position="1"/>
        <end position="11"/>
    </location>
</feature>
<dbReference type="OrthoDB" id="6233064at2759"/>
<evidence type="ECO:0000256" key="2">
    <source>
        <dbReference type="SAM" id="MobiDB-lite"/>
    </source>
</evidence>
<dbReference type="PROSITE" id="PS00022">
    <property type="entry name" value="EGF_1"/>
    <property type="match status" value="1"/>
</dbReference>